<dbReference type="SUPFAM" id="SSF53790">
    <property type="entry name" value="Tetrapyrrole methylase"/>
    <property type="match status" value="1"/>
</dbReference>
<dbReference type="EMBL" id="VTZN01000075">
    <property type="protein sequence ID" value="KAA1249744.1"/>
    <property type="molecule type" value="Genomic_DNA"/>
</dbReference>
<feature type="domain" description="Tetrapyrrole methylase" evidence="1">
    <location>
        <begin position="27"/>
        <end position="153"/>
    </location>
</feature>
<name>A0A5B1BR80_MYCSI</name>
<dbReference type="InterPro" id="IPR000878">
    <property type="entry name" value="4pyrrol_Mease"/>
</dbReference>
<proteinExistence type="predicted"/>
<evidence type="ECO:0000313" key="2">
    <source>
        <dbReference type="EMBL" id="KAA1249744.1"/>
    </source>
</evidence>
<reference evidence="2 3" key="1">
    <citation type="submission" date="2019-09" db="EMBL/GenBank/DDBJ databases">
        <title>Report of infection by Mycobacterium simiae a patient suffering from pulmonary tuberculosis.</title>
        <authorList>
            <person name="Mohanty P.S."/>
            <person name="Bansal A.K."/>
            <person name="Singh H."/>
            <person name="Sharma S."/>
            <person name="Patil S.A."/>
            <person name="Upadhaya P."/>
            <person name="Singh P.K."/>
            <person name="Kumar D."/>
            <person name="Kumar S."/>
            <person name="Singh R.K."/>
            <person name="Chaudhary B."/>
        </authorList>
    </citation>
    <scope>NUCLEOTIDE SEQUENCE [LARGE SCALE GENOMIC DNA]</scope>
    <source>
        <strain evidence="2 3">JAL-560-SIM</strain>
    </source>
</reference>
<dbReference type="Pfam" id="PF00590">
    <property type="entry name" value="TP_methylase"/>
    <property type="match status" value="1"/>
</dbReference>
<organism evidence="2 3">
    <name type="scientific">Mycobacterium simiae</name>
    <name type="common">Mycobacterium habana</name>
    <dbReference type="NCBI Taxonomy" id="1784"/>
    <lineage>
        <taxon>Bacteria</taxon>
        <taxon>Bacillati</taxon>
        <taxon>Actinomycetota</taxon>
        <taxon>Actinomycetes</taxon>
        <taxon>Mycobacteriales</taxon>
        <taxon>Mycobacteriaceae</taxon>
        <taxon>Mycobacterium</taxon>
        <taxon>Mycobacterium simiae complex</taxon>
    </lineage>
</organism>
<dbReference type="OrthoDB" id="1459304at2"/>
<protein>
    <recommendedName>
        <fullName evidence="1">Tetrapyrrole methylase domain-containing protein</fullName>
    </recommendedName>
</protein>
<evidence type="ECO:0000259" key="1">
    <source>
        <dbReference type="Pfam" id="PF00590"/>
    </source>
</evidence>
<dbReference type="Gene3D" id="3.40.1010.10">
    <property type="entry name" value="Cobalt-precorrin-4 Transmethylase, Domain 1"/>
    <property type="match status" value="1"/>
</dbReference>
<keyword evidence="3" id="KW-1185">Reference proteome</keyword>
<accession>A0A5B1BR80</accession>
<evidence type="ECO:0000313" key="3">
    <source>
        <dbReference type="Proteomes" id="UP000324701"/>
    </source>
</evidence>
<dbReference type="InterPro" id="IPR035996">
    <property type="entry name" value="4pyrrol_Methylase_sf"/>
</dbReference>
<gene>
    <name evidence="2" type="ORF">F0Q45_13490</name>
</gene>
<sequence>MPDQPPAKSALLGLPRDPESLWSRDGLTIVGTGIRAGLQTTPESVAAIRRASKVLYLVADVLAQLWIQDLNTNTESLQRLYREDTRRLEIYNDIVEYILAQLRAHKDLCVVFYSHPGCFVYPAYEAIRLARAEGFPARRYPGVSAAENLYADLASIRDSTESKVMKRRTLCFAGIRSILPSASFSGRLGSSDTRIGTQVISRRQIGSASSSNTCRRFTTSITRSSCMEPPKRRLEKLRS</sequence>
<comment type="caution">
    <text evidence="2">The sequence shown here is derived from an EMBL/GenBank/DDBJ whole genome shotgun (WGS) entry which is preliminary data.</text>
</comment>
<dbReference type="AlphaFoldDB" id="A0A5B1BR80"/>
<dbReference type="InterPro" id="IPR014777">
    <property type="entry name" value="4pyrrole_Mease_sub1"/>
</dbReference>
<dbReference type="RefSeq" id="WP_149654427.1">
    <property type="nucleotide sequence ID" value="NZ_VTZN01000075.1"/>
</dbReference>
<dbReference type="GO" id="GO:0008168">
    <property type="term" value="F:methyltransferase activity"/>
    <property type="evidence" value="ECO:0007669"/>
    <property type="project" value="InterPro"/>
</dbReference>
<dbReference type="Proteomes" id="UP000324701">
    <property type="component" value="Unassembled WGS sequence"/>
</dbReference>